<name>A0ABP8NHT8_9BACT</name>
<comment type="caution">
    <text evidence="1">The sequence shown here is derived from an EMBL/GenBank/DDBJ whole genome shotgun (WGS) entry which is preliminary data.</text>
</comment>
<proteinExistence type="predicted"/>
<sequence length="131" mass="14243">MRFAASKRDVRVGESFEVSVVFSIDPAYEIHSMDASAPQIPTQIELELPVGFTAIEDWDAPAPVRSLNPGGQSVFTGDVEFVQTIQVSNEIEPGDHQLICSVSYQACNSRRCLRPTKSVLTIELTCSAGSP</sequence>
<gene>
    <name evidence="1" type="ORF">GCM10023156_53640</name>
</gene>
<evidence type="ECO:0000313" key="2">
    <source>
        <dbReference type="Proteomes" id="UP001500840"/>
    </source>
</evidence>
<dbReference type="EMBL" id="BAABGA010000076">
    <property type="protein sequence ID" value="GAA4465663.1"/>
    <property type="molecule type" value="Genomic_DNA"/>
</dbReference>
<protein>
    <recommendedName>
        <fullName evidence="3">Thiol:disulfide interchange protein DsbD N-terminal domain-containing protein</fullName>
    </recommendedName>
</protein>
<evidence type="ECO:0000313" key="1">
    <source>
        <dbReference type="EMBL" id="GAA4465663.1"/>
    </source>
</evidence>
<reference evidence="2" key="1">
    <citation type="journal article" date="2019" name="Int. J. Syst. Evol. Microbiol.">
        <title>The Global Catalogue of Microorganisms (GCM) 10K type strain sequencing project: providing services to taxonomists for standard genome sequencing and annotation.</title>
        <authorList>
            <consortium name="The Broad Institute Genomics Platform"/>
            <consortium name="The Broad Institute Genome Sequencing Center for Infectious Disease"/>
            <person name="Wu L."/>
            <person name="Ma J."/>
        </authorList>
    </citation>
    <scope>NUCLEOTIDE SEQUENCE [LARGE SCALE GENOMIC DNA]</scope>
    <source>
        <strain evidence="2">JCM 17759</strain>
    </source>
</reference>
<keyword evidence="2" id="KW-1185">Reference proteome</keyword>
<organism evidence="1 2">
    <name type="scientific">Novipirellula rosea</name>
    <dbReference type="NCBI Taxonomy" id="1031540"/>
    <lineage>
        <taxon>Bacteria</taxon>
        <taxon>Pseudomonadati</taxon>
        <taxon>Planctomycetota</taxon>
        <taxon>Planctomycetia</taxon>
        <taxon>Pirellulales</taxon>
        <taxon>Pirellulaceae</taxon>
        <taxon>Novipirellula</taxon>
    </lineage>
</organism>
<evidence type="ECO:0008006" key="3">
    <source>
        <dbReference type="Google" id="ProtNLM"/>
    </source>
</evidence>
<accession>A0ABP8NHT8</accession>
<dbReference type="Proteomes" id="UP001500840">
    <property type="component" value="Unassembled WGS sequence"/>
</dbReference>